<feature type="domain" description="Response regulatory" evidence="4">
    <location>
        <begin position="296"/>
        <end position="434"/>
    </location>
</feature>
<dbReference type="AlphaFoldDB" id="A0A8J8P214"/>
<evidence type="ECO:0000313" key="5">
    <source>
        <dbReference type="EMBL" id="TNV84570.1"/>
    </source>
</evidence>
<protein>
    <recommendedName>
        <fullName evidence="7">Histidine kinase</fullName>
    </recommendedName>
</protein>
<dbReference type="Gene3D" id="3.40.50.2300">
    <property type="match status" value="1"/>
</dbReference>
<dbReference type="Pfam" id="PF00072">
    <property type="entry name" value="Response_reg"/>
    <property type="match status" value="1"/>
</dbReference>
<dbReference type="PANTHER" id="PTHR43719">
    <property type="entry name" value="TWO-COMPONENT HISTIDINE KINASE"/>
    <property type="match status" value="1"/>
</dbReference>
<dbReference type="InterPro" id="IPR001789">
    <property type="entry name" value="Sig_transdc_resp-reg_receiver"/>
</dbReference>
<evidence type="ECO:0008006" key="7">
    <source>
        <dbReference type="Google" id="ProtNLM"/>
    </source>
</evidence>
<evidence type="ECO:0000256" key="2">
    <source>
        <dbReference type="PROSITE-ProRule" id="PRU00169"/>
    </source>
</evidence>
<dbReference type="InterPro" id="IPR004358">
    <property type="entry name" value="Sig_transdc_His_kin-like_C"/>
</dbReference>
<dbReference type="InterPro" id="IPR011006">
    <property type="entry name" value="CheY-like_superfamily"/>
</dbReference>
<dbReference type="InterPro" id="IPR005467">
    <property type="entry name" value="His_kinase_dom"/>
</dbReference>
<evidence type="ECO:0000313" key="6">
    <source>
        <dbReference type="Proteomes" id="UP000785679"/>
    </source>
</evidence>
<dbReference type="PANTHER" id="PTHR43719:SF28">
    <property type="entry name" value="PEROXIDE STRESS-ACTIVATED HISTIDINE KINASE MAK1-RELATED"/>
    <property type="match status" value="1"/>
</dbReference>
<dbReference type="PROSITE" id="PS50110">
    <property type="entry name" value="RESPONSE_REGULATORY"/>
    <property type="match status" value="1"/>
</dbReference>
<feature type="domain" description="Histidine kinase" evidence="3">
    <location>
        <begin position="1"/>
        <end position="139"/>
    </location>
</feature>
<dbReference type="InterPro" id="IPR003594">
    <property type="entry name" value="HATPase_dom"/>
</dbReference>
<dbReference type="SMART" id="SM00448">
    <property type="entry name" value="REC"/>
    <property type="match status" value="1"/>
</dbReference>
<dbReference type="Proteomes" id="UP000785679">
    <property type="component" value="Unassembled WGS sequence"/>
</dbReference>
<dbReference type="GO" id="GO:0016772">
    <property type="term" value="F:transferase activity, transferring phosphorus-containing groups"/>
    <property type="evidence" value="ECO:0007669"/>
    <property type="project" value="InterPro"/>
</dbReference>
<keyword evidence="6" id="KW-1185">Reference proteome</keyword>
<dbReference type="PROSITE" id="PS50109">
    <property type="entry name" value="HIS_KIN"/>
    <property type="match status" value="1"/>
</dbReference>
<reference evidence="5" key="1">
    <citation type="submission" date="2019-06" db="EMBL/GenBank/DDBJ databases">
        <authorList>
            <person name="Zheng W."/>
        </authorList>
    </citation>
    <scope>NUCLEOTIDE SEQUENCE</scope>
    <source>
        <strain evidence="5">QDHG01</strain>
    </source>
</reference>
<dbReference type="CDD" id="cd17546">
    <property type="entry name" value="REC_hyHK_CKI1_RcsC-like"/>
    <property type="match status" value="1"/>
</dbReference>
<sequence length="443" mass="50531">MRFQIEQKGVKITHQISERVPDQISSDQKRLKQVLFNLLGNANKFTFEGQISVNVDYKPFSNRLIFKIKDTGVGIHKEDLNKLFKFFGTLASTKNINKGGMGLGLTISKMIIQQLGGEVTVKSEPSVGTEFEFWIPLHQEGLGGFKELDQLSPERILNQKFSFHSKRHSMRDDANNKTGLIMRRATKQIKKQSFLELPSELNVVQITAKSEVSDVINFTDLSNPLEGGDNIPHFSHGIHDKYQLLKEQTCLIPPVFINSTAQLQAHRLKEQSSTLLTFKQQTQSSRQFTSQKHTLRILCVDDSTYNLFVLQELLIVYATDACHIEVDTAISGQLALGKVKECLQQEGKAAHMYDLILLDLHMPIMDGFQTAEEIRQLIASNERWVNKTRNLHIIAVSAITRQQFMQSDQADIFDDFLEKPINIEALRKYLSTYEENRTAEGFW</sequence>
<dbReference type="SMART" id="SM00387">
    <property type="entry name" value="HATPase_c"/>
    <property type="match status" value="1"/>
</dbReference>
<evidence type="ECO:0000259" key="3">
    <source>
        <dbReference type="PROSITE" id="PS50109"/>
    </source>
</evidence>
<keyword evidence="1 2" id="KW-0597">Phosphoprotein</keyword>
<proteinExistence type="predicted"/>
<dbReference type="Gene3D" id="3.30.565.10">
    <property type="entry name" value="Histidine kinase-like ATPase, C-terminal domain"/>
    <property type="match status" value="1"/>
</dbReference>
<dbReference type="EMBL" id="RRYP01002626">
    <property type="protein sequence ID" value="TNV84570.1"/>
    <property type="molecule type" value="Genomic_DNA"/>
</dbReference>
<gene>
    <name evidence="5" type="ORF">FGO68_gene14236</name>
</gene>
<dbReference type="PRINTS" id="PR00344">
    <property type="entry name" value="BCTRLSENSOR"/>
</dbReference>
<evidence type="ECO:0000259" key="4">
    <source>
        <dbReference type="PROSITE" id="PS50110"/>
    </source>
</evidence>
<organism evidence="5 6">
    <name type="scientific">Halteria grandinella</name>
    <dbReference type="NCBI Taxonomy" id="5974"/>
    <lineage>
        <taxon>Eukaryota</taxon>
        <taxon>Sar</taxon>
        <taxon>Alveolata</taxon>
        <taxon>Ciliophora</taxon>
        <taxon>Intramacronucleata</taxon>
        <taxon>Spirotrichea</taxon>
        <taxon>Stichotrichia</taxon>
        <taxon>Sporadotrichida</taxon>
        <taxon>Halteriidae</taxon>
        <taxon>Halteria</taxon>
    </lineage>
</organism>
<dbReference type="GO" id="GO:0000160">
    <property type="term" value="P:phosphorelay signal transduction system"/>
    <property type="evidence" value="ECO:0007669"/>
    <property type="project" value="InterPro"/>
</dbReference>
<accession>A0A8J8P214</accession>
<dbReference type="Pfam" id="PF02518">
    <property type="entry name" value="HATPase_c"/>
    <property type="match status" value="1"/>
</dbReference>
<dbReference type="InterPro" id="IPR050956">
    <property type="entry name" value="2C_system_His_kinase"/>
</dbReference>
<feature type="modified residue" description="4-aspartylphosphate" evidence="2">
    <location>
        <position position="359"/>
    </location>
</feature>
<evidence type="ECO:0000256" key="1">
    <source>
        <dbReference type="ARBA" id="ARBA00022553"/>
    </source>
</evidence>
<dbReference type="OrthoDB" id="427160at2759"/>
<name>A0A8J8P214_HALGN</name>
<comment type="caution">
    <text evidence="5">The sequence shown here is derived from an EMBL/GenBank/DDBJ whole genome shotgun (WGS) entry which is preliminary data.</text>
</comment>
<dbReference type="InterPro" id="IPR036890">
    <property type="entry name" value="HATPase_C_sf"/>
</dbReference>
<dbReference type="SUPFAM" id="SSF55874">
    <property type="entry name" value="ATPase domain of HSP90 chaperone/DNA topoisomerase II/histidine kinase"/>
    <property type="match status" value="1"/>
</dbReference>
<dbReference type="SUPFAM" id="SSF52172">
    <property type="entry name" value="CheY-like"/>
    <property type="match status" value="1"/>
</dbReference>